<reference evidence="1" key="2">
    <citation type="journal article" date="2021" name="PeerJ">
        <title>Extensive microbial diversity within the chicken gut microbiome revealed by metagenomics and culture.</title>
        <authorList>
            <person name="Gilroy R."/>
            <person name="Ravi A."/>
            <person name="Getino M."/>
            <person name="Pursley I."/>
            <person name="Horton D.L."/>
            <person name="Alikhan N.F."/>
            <person name="Baker D."/>
            <person name="Gharbi K."/>
            <person name="Hall N."/>
            <person name="Watson M."/>
            <person name="Adriaenssens E.M."/>
            <person name="Foster-Nyarko E."/>
            <person name="Jarju S."/>
            <person name="Secka A."/>
            <person name="Antonio M."/>
            <person name="Oren A."/>
            <person name="Chaudhuri R.R."/>
            <person name="La Ragione R."/>
            <person name="Hildebrand F."/>
            <person name="Pallen M.J."/>
        </authorList>
    </citation>
    <scope>NUCLEOTIDE SEQUENCE</scope>
    <source>
        <strain evidence="1">ChiSjej5B23-6657</strain>
    </source>
</reference>
<dbReference type="Gene3D" id="1.25.40.10">
    <property type="entry name" value="Tetratricopeptide repeat domain"/>
    <property type="match status" value="1"/>
</dbReference>
<comment type="caution">
    <text evidence="1">The sequence shown here is derived from an EMBL/GenBank/DDBJ whole genome shotgun (WGS) entry which is preliminary data.</text>
</comment>
<accession>A0A9D1JAF8</accession>
<reference evidence="1" key="1">
    <citation type="submission" date="2020-10" db="EMBL/GenBank/DDBJ databases">
        <authorList>
            <person name="Gilroy R."/>
        </authorList>
    </citation>
    <scope>NUCLEOTIDE SEQUENCE</scope>
    <source>
        <strain evidence="1">ChiSjej5B23-6657</strain>
    </source>
</reference>
<evidence type="ECO:0000313" key="2">
    <source>
        <dbReference type="Proteomes" id="UP000823912"/>
    </source>
</evidence>
<dbReference type="AlphaFoldDB" id="A0A9D1JAF8"/>
<gene>
    <name evidence="1" type="ORF">IAA55_01490</name>
</gene>
<organism evidence="1 2">
    <name type="scientific">Candidatus Pullilachnospira gallistercoris</name>
    <dbReference type="NCBI Taxonomy" id="2840911"/>
    <lineage>
        <taxon>Bacteria</taxon>
        <taxon>Bacillati</taxon>
        <taxon>Bacillota</taxon>
        <taxon>Clostridia</taxon>
        <taxon>Lachnospirales</taxon>
        <taxon>Lachnospiraceae</taxon>
        <taxon>Lachnospiraceae incertae sedis</taxon>
        <taxon>Candidatus Pullilachnospira</taxon>
    </lineage>
</organism>
<dbReference type="SUPFAM" id="SSF48452">
    <property type="entry name" value="TPR-like"/>
    <property type="match status" value="1"/>
</dbReference>
<dbReference type="InterPro" id="IPR011990">
    <property type="entry name" value="TPR-like_helical_dom_sf"/>
</dbReference>
<name>A0A9D1JAF8_9FIRM</name>
<evidence type="ECO:0000313" key="1">
    <source>
        <dbReference type="EMBL" id="HIR69934.1"/>
    </source>
</evidence>
<dbReference type="EMBL" id="DVHM01000028">
    <property type="protein sequence ID" value="HIR69934.1"/>
    <property type="molecule type" value="Genomic_DNA"/>
</dbReference>
<evidence type="ECO:0008006" key="3">
    <source>
        <dbReference type="Google" id="ProtNLM"/>
    </source>
</evidence>
<sequence length="277" mass="32471">MGELILCKRPIAAIPYYLEGASINVYSLEELSYFLYHHTYQIPQDFMSVELCHWIGKELHIPELEQQLLEMLKENVPLHIFVGHLLSGTDYLTAGEIRETLTKIQNFENKSDAECRKIFADQLMDQKAYIQAISVYDSILNQDNVRNQPQLFMGDIWHNMGTAYARLFLFPQAADCFEMAYQRNRRDDSLNALLLALLMGNDGEGMAEKAKKFRVPEAYIQRAREQMEAAGESRDIRLFAQSVDMYNLETSFYQKEEFHPDEILRGWEDDYRKFYEE</sequence>
<protein>
    <recommendedName>
        <fullName evidence="3">Tetratricopeptide repeat protein</fullName>
    </recommendedName>
</protein>
<proteinExistence type="predicted"/>
<dbReference type="Proteomes" id="UP000823912">
    <property type="component" value="Unassembled WGS sequence"/>
</dbReference>